<sequence length="156" mass="18743">MLFEFDIEFERRTGNLNEVELESWSKYDDILEANKNNVTFNKRLHSDDNDNVKEGIARDYDFEMNYTESVLRFKPQWTQDQKRLTCLSYNPIIITDNDHLQSLIDYYNVTELETSKQDDGQNDDYDDDNRPLSWDSIILDIKSRVYFDDDDDEYFS</sequence>
<reference evidence="1" key="1">
    <citation type="submission" date="2020-06" db="EMBL/GenBank/DDBJ databases">
        <authorList>
            <person name="Ji K."/>
            <person name="Li J."/>
        </authorList>
    </citation>
    <scope>NUCLEOTIDE SEQUENCE</scope>
    <source>
        <strain evidence="1">JKM2019</strain>
        <tissue evidence="1">Whole body</tissue>
    </source>
</reference>
<proteinExistence type="predicted"/>
<gene>
    <name evidence="1" type="ORF">HUG17_3285</name>
</gene>
<name>A0A9D4NWJ3_DERFA</name>
<dbReference type="Proteomes" id="UP000828236">
    <property type="component" value="Unassembled WGS sequence"/>
</dbReference>
<accession>A0A9D4NWJ3</accession>
<protein>
    <submittedName>
        <fullName evidence="1">Uncharacterized protein</fullName>
    </submittedName>
</protein>
<comment type="caution">
    <text evidence="1">The sequence shown here is derived from an EMBL/GenBank/DDBJ whole genome shotgun (WGS) entry which is preliminary data.</text>
</comment>
<dbReference type="EMBL" id="SDOV01000007">
    <property type="protein sequence ID" value="KAH7639252.1"/>
    <property type="molecule type" value="Genomic_DNA"/>
</dbReference>
<organism evidence="1">
    <name type="scientific">Dermatophagoides farinae</name>
    <name type="common">American house dust mite</name>
    <dbReference type="NCBI Taxonomy" id="6954"/>
    <lineage>
        <taxon>Eukaryota</taxon>
        <taxon>Metazoa</taxon>
        <taxon>Ecdysozoa</taxon>
        <taxon>Arthropoda</taxon>
        <taxon>Chelicerata</taxon>
        <taxon>Arachnida</taxon>
        <taxon>Acari</taxon>
        <taxon>Acariformes</taxon>
        <taxon>Sarcoptiformes</taxon>
        <taxon>Astigmata</taxon>
        <taxon>Psoroptidia</taxon>
        <taxon>Analgoidea</taxon>
        <taxon>Pyroglyphidae</taxon>
        <taxon>Dermatophagoidinae</taxon>
        <taxon>Dermatophagoides</taxon>
    </lineage>
</organism>
<evidence type="ECO:0000313" key="1">
    <source>
        <dbReference type="EMBL" id="KAH7639252.1"/>
    </source>
</evidence>
<reference evidence="1" key="2">
    <citation type="journal article" date="2021" name="World Allergy Organ. J.">
        <title>Chromosome-level assembly of Dermatophagoides farinae genome and transcriptome reveals two novel allergens Der f 37 and Der f 39.</title>
        <authorList>
            <person name="Chen J."/>
            <person name="Cai Z."/>
            <person name="Fan D."/>
            <person name="Hu J."/>
            <person name="Hou Y."/>
            <person name="He Y."/>
            <person name="Zhang Z."/>
            <person name="Zhao Z."/>
            <person name="Gao P."/>
            <person name="Hu W."/>
            <person name="Sun J."/>
            <person name="Li J."/>
            <person name="Ji K."/>
        </authorList>
    </citation>
    <scope>NUCLEOTIDE SEQUENCE</scope>
    <source>
        <strain evidence="1">JKM2019</strain>
    </source>
</reference>
<dbReference type="AlphaFoldDB" id="A0A9D4NWJ3"/>